<dbReference type="GO" id="GO:0008654">
    <property type="term" value="P:phospholipid biosynthetic process"/>
    <property type="evidence" value="ECO:0007669"/>
    <property type="project" value="InterPro"/>
</dbReference>
<dbReference type="EMBL" id="CP000667">
    <property type="protein sequence ID" value="ABP55009.1"/>
    <property type="molecule type" value="Genomic_DNA"/>
</dbReference>
<evidence type="ECO:0000256" key="1">
    <source>
        <dbReference type="ARBA" id="ARBA00022679"/>
    </source>
</evidence>
<dbReference type="eggNOG" id="COG0558">
    <property type="taxonomic scope" value="Bacteria"/>
</dbReference>
<dbReference type="KEGG" id="stp:Strop_2565"/>
<dbReference type="GO" id="GO:0016020">
    <property type="term" value="C:membrane"/>
    <property type="evidence" value="ECO:0007669"/>
    <property type="project" value="InterPro"/>
</dbReference>
<keyword evidence="3" id="KW-0472">Membrane</keyword>
<accession>A4X809</accession>
<keyword evidence="3" id="KW-0812">Transmembrane</keyword>
<dbReference type="Proteomes" id="UP000000235">
    <property type="component" value="Chromosome"/>
</dbReference>
<dbReference type="Gene3D" id="1.20.120.1760">
    <property type="match status" value="1"/>
</dbReference>
<dbReference type="STRING" id="369723.Strop_2565"/>
<evidence type="ECO:0000256" key="3">
    <source>
        <dbReference type="SAM" id="Phobius"/>
    </source>
</evidence>
<sequence>MVRSGPLIGLSVQILLLAGLAGTVGLGAAGWFAGLAYALVVSLTLSRALHRAARDLGPADRVTLARAVLVGAVAALVVDGLTGRPAPVGLLTALAAVALSLDAVDGYVARRTRTANALGARFDMEIDSVLVAVLSLHVATAVGPWVLVLGAMRYAYLAAGWALPWLRGPLPPRYWRKVVAAALGVVLLVVTSRLLPDTVGGLVALAVLVLQLESFGRDVIWRWRHRASTPPVPPATAATDAAGPPRRAWWRQGARRIPATLAVLLVLVALAVPRQPGLLVPAALLRIPLEGLALAAVLLAVPARARRPVATLAGTLLGLLILLKVADLGFGTTLGRSFDLVLDWGLLDETFTFVSASVGRTGAIAASVGAGLLVVALLTVTTWAVLRLSQLLTGHPDGARRVLAGLVTLWLVAAATGVRIVPGLPVADAATTDLVRAHAAQVQARLQDRASFADRVNIDPYRLVPDDQLLTALHGKDVLVAFVESYGRDVVQEPEFGTVGAVLDEGQRRLSAAGFGTRSAFLTSPTAGGGSWLAHATLLSGLWIDNDQRHRTLLASDRTPLGEAFQRAGWRTVGVMPAVNQPWPEGAFYGYERFYDEYSLGYQGPRFSFAPMPDQYTLSAFQQRELAGTDRRPVMAELALVSSHSPWTHIPRLVDWDSLDDGRVFHDASERSSSAQPRVGYRRSIEYTLGALLSYVQRYGDDDLVLIMVGDHQPAPVITGPGASRDVPVHLVARDPAVLEQIAGWGWPDGLRPAPGAPVWRMDDFRDRFLAAFSPTLALPVRPGQGGRDASSP</sequence>
<name>A4X809_SALTO</name>
<comment type="similarity">
    <text evidence="2">Belongs to the CDP-alcohol phosphatidyltransferase class-I family.</text>
</comment>
<evidence type="ECO:0000256" key="2">
    <source>
        <dbReference type="RuleBase" id="RU003750"/>
    </source>
</evidence>
<organism evidence="4 5">
    <name type="scientific">Salinispora tropica (strain ATCC BAA-916 / DSM 44818 / JCM 13857 / NBRC 105044 / CNB-440)</name>
    <dbReference type="NCBI Taxonomy" id="369723"/>
    <lineage>
        <taxon>Bacteria</taxon>
        <taxon>Bacillati</taxon>
        <taxon>Actinomycetota</taxon>
        <taxon>Actinomycetes</taxon>
        <taxon>Micromonosporales</taxon>
        <taxon>Micromonosporaceae</taxon>
        <taxon>Salinispora</taxon>
    </lineage>
</organism>
<dbReference type="InterPro" id="IPR000462">
    <property type="entry name" value="CDP-OH_P_trans"/>
</dbReference>
<feature type="transmembrane region" description="Helical" evidence="3">
    <location>
        <begin position="88"/>
        <end position="108"/>
    </location>
</feature>
<evidence type="ECO:0000313" key="5">
    <source>
        <dbReference type="Proteomes" id="UP000000235"/>
    </source>
</evidence>
<dbReference type="PROSITE" id="PS00379">
    <property type="entry name" value="CDP_ALCOHOL_P_TRANSF"/>
    <property type="match status" value="1"/>
</dbReference>
<feature type="transmembrane region" description="Helical" evidence="3">
    <location>
        <begin position="398"/>
        <end position="418"/>
    </location>
</feature>
<feature type="transmembrane region" description="Helical" evidence="3">
    <location>
        <begin position="278"/>
        <end position="301"/>
    </location>
</feature>
<dbReference type="InterPro" id="IPR043130">
    <property type="entry name" value="CDP-OH_PTrfase_TM_dom"/>
</dbReference>
<reference evidence="5" key="1">
    <citation type="journal article" date="2007" name="Proc. Natl. Acad. Sci. U.S.A.">
        <title>Genome sequencing reveals complex secondary metabolome in the marine actinomycete Salinispora tropica.</title>
        <authorList>
            <person name="Udwary D.W."/>
            <person name="Zeigler L."/>
            <person name="Asolkar R.N."/>
            <person name="Singan V."/>
            <person name="Lapidus A."/>
            <person name="Fenical W."/>
            <person name="Jensen P.R."/>
            <person name="Moore B.S."/>
        </authorList>
    </citation>
    <scope>NUCLEOTIDE SEQUENCE [LARGE SCALE GENOMIC DNA]</scope>
    <source>
        <strain evidence="5">ATCC BAA-916 / DSM 44818 / CNB-440</strain>
    </source>
</reference>
<dbReference type="InterPro" id="IPR017850">
    <property type="entry name" value="Alkaline_phosphatase_core_sf"/>
</dbReference>
<dbReference type="SUPFAM" id="SSF53649">
    <property type="entry name" value="Alkaline phosphatase-like"/>
    <property type="match status" value="1"/>
</dbReference>
<feature type="transmembrane region" description="Helical" evidence="3">
    <location>
        <begin position="31"/>
        <end position="50"/>
    </location>
</feature>
<evidence type="ECO:0000313" key="4">
    <source>
        <dbReference type="EMBL" id="ABP55009.1"/>
    </source>
</evidence>
<feature type="transmembrane region" description="Helical" evidence="3">
    <location>
        <begin position="308"/>
        <end position="326"/>
    </location>
</feature>
<keyword evidence="1 2" id="KW-0808">Transferase</keyword>
<gene>
    <name evidence="4" type="ordered locus">Strop_2565</name>
</gene>
<feature type="transmembrane region" description="Helical" evidence="3">
    <location>
        <begin position="62"/>
        <end position="82"/>
    </location>
</feature>
<dbReference type="AlphaFoldDB" id="A4X809"/>
<dbReference type="HOGENOM" id="CLU_018391_0_0_11"/>
<feature type="transmembrane region" description="Helical" evidence="3">
    <location>
        <begin position="256"/>
        <end position="272"/>
    </location>
</feature>
<feature type="transmembrane region" description="Helical" evidence="3">
    <location>
        <begin position="363"/>
        <end position="386"/>
    </location>
</feature>
<dbReference type="Gene3D" id="3.40.720.10">
    <property type="entry name" value="Alkaline Phosphatase, subunit A"/>
    <property type="match status" value="1"/>
</dbReference>
<proteinExistence type="inferred from homology"/>
<dbReference type="InterPro" id="IPR048254">
    <property type="entry name" value="CDP_ALCOHOL_P_TRANSF_CS"/>
</dbReference>
<feature type="transmembrane region" description="Helical" evidence="3">
    <location>
        <begin position="201"/>
        <end position="220"/>
    </location>
</feature>
<dbReference type="GO" id="GO:0016780">
    <property type="term" value="F:phosphotransferase activity, for other substituted phosphate groups"/>
    <property type="evidence" value="ECO:0007669"/>
    <property type="project" value="InterPro"/>
</dbReference>
<protein>
    <submittedName>
        <fullName evidence="4">CDP-alcohol phosphatidyltransferase</fullName>
    </submittedName>
</protein>
<dbReference type="Pfam" id="PF01066">
    <property type="entry name" value="CDP-OH_P_transf"/>
    <property type="match status" value="1"/>
</dbReference>
<keyword evidence="3" id="KW-1133">Transmembrane helix</keyword>
<keyword evidence="5" id="KW-1185">Reference proteome</keyword>